<organism evidence="5 6">
    <name type="scientific">Parvibaculum sedimenti</name>
    <dbReference type="NCBI Taxonomy" id="2608632"/>
    <lineage>
        <taxon>Bacteria</taxon>
        <taxon>Pseudomonadati</taxon>
        <taxon>Pseudomonadota</taxon>
        <taxon>Alphaproteobacteria</taxon>
        <taxon>Hyphomicrobiales</taxon>
        <taxon>Parvibaculaceae</taxon>
        <taxon>Parvibaculum</taxon>
    </lineage>
</organism>
<dbReference type="EMBL" id="WESC01000005">
    <property type="protein sequence ID" value="KAB7740721.1"/>
    <property type="molecule type" value="Genomic_DNA"/>
</dbReference>
<evidence type="ECO:0000313" key="5">
    <source>
        <dbReference type="EMBL" id="KAB7740721.1"/>
    </source>
</evidence>
<evidence type="ECO:0000256" key="2">
    <source>
        <dbReference type="ARBA" id="ARBA00022971"/>
    </source>
</evidence>
<keyword evidence="2" id="KW-0184">Conjugation</keyword>
<feature type="region of interest" description="Disordered" evidence="3">
    <location>
        <begin position="233"/>
        <end position="366"/>
    </location>
</feature>
<dbReference type="InterPro" id="IPR005053">
    <property type="entry name" value="MobA_MobL"/>
</dbReference>
<reference evidence="5 6" key="1">
    <citation type="submission" date="2019-09" db="EMBL/GenBank/DDBJ databases">
        <title>Parvibaculum sedimenti sp. nov., isolated from sediment.</title>
        <authorList>
            <person name="Wang Y."/>
        </authorList>
    </citation>
    <scope>NUCLEOTIDE SEQUENCE [LARGE SCALE GENOMIC DNA]</scope>
    <source>
        <strain evidence="5 6">HXT-9</strain>
    </source>
</reference>
<dbReference type="Gene3D" id="3.30.930.30">
    <property type="match status" value="1"/>
</dbReference>
<sequence>MRCPFGTTRGQGQAPDTPHLRREGRKQGMAIGYLKVSTISRGRGATACARMAYVCRARIADPRTEIMHDYRRKRDDVEAVGVVGWKGDAASLAAEMSKSEKRKDACEGRSIIVALPHELDADTRERVVRLWCEDLRARHGVACAYALHLPDAHGDERNFHAHVIVSARRSDGLALKEKTRELDNPRTGGVEVEAWRVAWAARCDEALTQTSTAPRVDMRSWKRRLEAEGLPNGFIEPQEHLGPARAAAERRGQRTAAGERNRRRRRRRAARAPMLREHEATKRKGEEMSGIEKTQTRQDPQGLEALARRAAAQSHMKHTAKIVSPSTGQRLPTRKAGMLDKAQSSLDGFLSGIERSARGELGDEER</sequence>
<feature type="compositionally biased region" description="Basic and acidic residues" evidence="3">
    <location>
        <begin position="247"/>
        <end position="260"/>
    </location>
</feature>
<accession>A0A6N6VIK4</accession>
<comment type="similarity">
    <text evidence="1">Belongs to the MobA/MobL family.</text>
</comment>
<name>A0A6N6VIK4_9HYPH</name>
<evidence type="ECO:0000259" key="4">
    <source>
        <dbReference type="Pfam" id="PF03389"/>
    </source>
</evidence>
<feature type="compositionally biased region" description="Basic and acidic residues" evidence="3">
    <location>
        <begin position="274"/>
        <end position="287"/>
    </location>
</feature>
<keyword evidence="6" id="KW-1185">Reference proteome</keyword>
<proteinExistence type="inferred from homology"/>
<evidence type="ECO:0000256" key="3">
    <source>
        <dbReference type="SAM" id="MobiDB-lite"/>
    </source>
</evidence>
<dbReference type="AlphaFoldDB" id="A0A6N6VIK4"/>
<evidence type="ECO:0000256" key="1">
    <source>
        <dbReference type="ARBA" id="ARBA00010873"/>
    </source>
</evidence>
<feature type="compositionally biased region" description="Basic residues" evidence="3">
    <location>
        <begin position="261"/>
        <end position="270"/>
    </location>
</feature>
<dbReference type="Pfam" id="PF03389">
    <property type="entry name" value="MobA_MobL"/>
    <property type="match status" value="1"/>
</dbReference>
<gene>
    <name evidence="5" type="ORF">F2P47_06655</name>
</gene>
<dbReference type="Proteomes" id="UP000468901">
    <property type="component" value="Unassembled WGS sequence"/>
</dbReference>
<feature type="region of interest" description="Disordered" evidence="3">
    <location>
        <begin position="1"/>
        <end position="25"/>
    </location>
</feature>
<comment type="caution">
    <text evidence="5">The sequence shown here is derived from an EMBL/GenBank/DDBJ whole genome shotgun (WGS) entry which is preliminary data.</text>
</comment>
<feature type="domain" description="MobA/MobL protein" evidence="4">
    <location>
        <begin position="47"/>
        <end position="251"/>
    </location>
</feature>
<evidence type="ECO:0000313" key="6">
    <source>
        <dbReference type="Proteomes" id="UP000468901"/>
    </source>
</evidence>
<protein>
    <recommendedName>
        <fullName evidence="4">MobA/MobL protein domain-containing protein</fullName>
    </recommendedName>
</protein>
<feature type="compositionally biased region" description="Basic and acidic residues" evidence="3">
    <location>
        <begin position="355"/>
        <end position="366"/>
    </location>
</feature>